<keyword evidence="4 5" id="KW-0472">Membrane</keyword>
<evidence type="ECO:0000256" key="4">
    <source>
        <dbReference type="ARBA" id="ARBA00023136"/>
    </source>
</evidence>
<dbReference type="Proteomes" id="UP000767291">
    <property type="component" value="Unassembled WGS sequence"/>
</dbReference>
<evidence type="ECO:0000313" key="6">
    <source>
        <dbReference type="EMBL" id="MBP1855822.1"/>
    </source>
</evidence>
<feature type="transmembrane region" description="Helical" evidence="5">
    <location>
        <begin position="212"/>
        <end position="230"/>
    </location>
</feature>
<feature type="transmembrane region" description="Helical" evidence="5">
    <location>
        <begin position="134"/>
        <end position="153"/>
    </location>
</feature>
<evidence type="ECO:0000313" key="7">
    <source>
        <dbReference type="Proteomes" id="UP000767291"/>
    </source>
</evidence>
<dbReference type="RefSeq" id="WP_209457224.1">
    <property type="nucleotide sequence ID" value="NZ_BAAACS010000019.1"/>
</dbReference>
<proteinExistence type="predicted"/>
<dbReference type="InterPro" id="IPR039653">
    <property type="entry name" value="Prenyltransferase"/>
</dbReference>
<sequence length="292" mass="32978">MNDSCVNKTSLLGKYIKLMRPEQYIKNLFVFAAIIFSNNILDVQLILPNILAFISFCILSSSVYVLNDIADVEKDREHPKKRNRPLASGDIKIGNAAVLGVLLCLIALFTAYSVNIKLLIVLALYLINNLFYSFVLKHVVILDVFSIAFGFLFRVLAGSVAIGVSVSNWIILCTFFLSLYLALGKRKSEIEYLKGRASQHRKILEEYSVENINQMMTVIMSSIIVSYALYSTSDPTKTLMIFTTIFVVYGVFRYNYILEKVDDGNPTTIVLSDRGIQITVFLWVVSCIIIQF</sequence>
<accession>A0ABS4ED17</accession>
<dbReference type="InterPro" id="IPR000537">
    <property type="entry name" value="UbiA_prenyltransferase"/>
</dbReference>
<feature type="transmembrane region" description="Helical" evidence="5">
    <location>
        <begin position="160"/>
        <end position="183"/>
    </location>
</feature>
<feature type="transmembrane region" description="Helical" evidence="5">
    <location>
        <begin position="47"/>
        <end position="70"/>
    </location>
</feature>
<dbReference type="InterPro" id="IPR044878">
    <property type="entry name" value="UbiA_sf"/>
</dbReference>
<dbReference type="EMBL" id="JAGGJX010000005">
    <property type="protein sequence ID" value="MBP1855822.1"/>
    <property type="molecule type" value="Genomic_DNA"/>
</dbReference>
<dbReference type="Gene3D" id="1.10.357.140">
    <property type="entry name" value="UbiA prenyltransferase"/>
    <property type="match status" value="1"/>
</dbReference>
<dbReference type="NCBIfam" id="NF008978">
    <property type="entry name" value="PRK12324.1-4"/>
    <property type="match status" value="1"/>
</dbReference>
<dbReference type="NCBIfam" id="NF008977">
    <property type="entry name" value="PRK12324.1-2"/>
    <property type="match status" value="1"/>
</dbReference>
<protein>
    <submittedName>
        <fullName evidence="6">4-hydroxybenzoate polyprenyltransferase</fullName>
    </submittedName>
</protein>
<reference evidence="6 7" key="1">
    <citation type="submission" date="2021-03" db="EMBL/GenBank/DDBJ databases">
        <title>Genomic Encyclopedia of Type Strains, Phase IV (KMG-IV): sequencing the most valuable type-strain genomes for metagenomic binning, comparative biology and taxonomic classification.</title>
        <authorList>
            <person name="Goeker M."/>
        </authorList>
    </citation>
    <scope>NUCLEOTIDE SEQUENCE [LARGE SCALE GENOMIC DNA]</scope>
    <source>
        <strain evidence="6 7">DSM 1289</strain>
    </source>
</reference>
<evidence type="ECO:0000256" key="1">
    <source>
        <dbReference type="ARBA" id="ARBA00004141"/>
    </source>
</evidence>
<comment type="caution">
    <text evidence="6">The sequence shown here is derived from an EMBL/GenBank/DDBJ whole genome shotgun (WGS) entry which is preliminary data.</text>
</comment>
<evidence type="ECO:0000256" key="5">
    <source>
        <dbReference type="SAM" id="Phobius"/>
    </source>
</evidence>
<dbReference type="PANTHER" id="PTHR11048">
    <property type="entry name" value="PRENYLTRANSFERASES"/>
    <property type="match status" value="1"/>
</dbReference>
<feature type="transmembrane region" description="Helical" evidence="5">
    <location>
        <begin position="24"/>
        <end position="41"/>
    </location>
</feature>
<feature type="transmembrane region" description="Helical" evidence="5">
    <location>
        <begin position="269"/>
        <end position="290"/>
    </location>
</feature>
<name>A0ABS4ED17_9FIRM</name>
<comment type="subcellular location">
    <subcellularLocation>
        <location evidence="1">Membrane</location>
        <topology evidence="1">Multi-pass membrane protein</topology>
    </subcellularLocation>
</comment>
<keyword evidence="2 5" id="KW-0812">Transmembrane</keyword>
<gene>
    <name evidence="6" type="ORF">J2Z43_002223</name>
</gene>
<feature type="transmembrane region" description="Helical" evidence="5">
    <location>
        <begin position="239"/>
        <end position="257"/>
    </location>
</feature>
<evidence type="ECO:0000256" key="2">
    <source>
        <dbReference type="ARBA" id="ARBA00022692"/>
    </source>
</evidence>
<feature type="transmembrane region" description="Helical" evidence="5">
    <location>
        <begin position="91"/>
        <end position="114"/>
    </location>
</feature>
<dbReference type="PANTHER" id="PTHR11048:SF5">
    <property type="entry name" value="DECAPRENYL-PHOSPHATE PHOSPHORIBOSYLTRANSFERASE"/>
    <property type="match status" value="1"/>
</dbReference>
<keyword evidence="3 5" id="KW-1133">Transmembrane helix</keyword>
<dbReference type="Pfam" id="PF01040">
    <property type="entry name" value="UbiA"/>
    <property type="match status" value="1"/>
</dbReference>
<evidence type="ECO:0000256" key="3">
    <source>
        <dbReference type="ARBA" id="ARBA00022989"/>
    </source>
</evidence>
<keyword evidence="7" id="KW-1185">Reference proteome</keyword>
<dbReference type="CDD" id="cd13963">
    <property type="entry name" value="PT_UbiA_2"/>
    <property type="match status" value="1"/>
</dbReference>
<organism evidence="6 7">
    <name type="scientific">Metaclostridioides mangenotii</name>
    <dbReference type="NCBI Taxonomy" id="1540"/>
    <lineage>
        <taxon>Bacteria</taxon>
        <taxon>Bacillati</taxon>
        <taxon>Bacillota</taxon>
        <taxon>Clostridia</taxon>
        <taxon>Peptostreptococcales</taxon>
        <taxon>Peptostreptococcaceae</taxon>
        <taxon>Metaclostridioides</taxon>
    </lineage>
</organism>